<evidence type="ECO:0000313" key="2">
    <source>
        <dbReference type="Proteomes" id="UP000218387"/>
    </source>
</evidence>
<dbReference type="Proteomes" id="UP000218387">
    <property type="component" value="Chromosome"/>
</dbReference>
<gene>
    <name evidence="1" type="ORF">CPZ25_004345</name>
</gene>
<dbReference type="AlphaFoldDB" id="A0A4P9C5L4"/>
<organism evidence="1 2">
    <name type="scientific">Eubacterium maltosivorans</name>
    <dbReference type="NCBI Taxonomy" id="2041044"/>
    <lineage>
        <taxon>Bacteria</taxon>
        <taxon>Bacillati</taxon>
        <taxon>Bacillota</taxon>
        <taxon>Clostridia</taxon>
        <taxon>Eubacteriales</taxon>
        <taxon>Eubacteriaceae</taxon>
        <taxon>Eubacterium</taxon>
    </lineage>
</organism>
<reference evidence="1 2" key="1">
    <citation type="submission" date="2018-05" db="EMBL/GenBank/DDBJ databases">
        <title>Genome comparison of Eubacterium sp.</title>
        <authorList>
            <person name="Feng Y."/>
            <person name="Sanchez-Andrea I."/>
            <person name="Stams A.J.M."/>
            <person name="De Vos W.M."/>
        </authorList>
    </citation>
    <scope>NUCLEOTIDE SEQUENCE [LARGE SCALE GENOMIC DNA]</scope>
    <source>
        <strain evidence="1 2">YI</strain>
    </source>
</reference>
<accession>A0A4P9C5L4</accession>
<name>A0A4P9C5L4_EUBML</name>
<evidence type="ECO:0000313" key="1">
    <source>
        <dbReference type="EMBL" id="QCT70584.1"/>
    </source>
</evidence>
<dbReference type="EMBL" id="CP029487">
    <property type="protein sequence ID" value="QCT70584.1"/>
    <property type="molecule type" value="Genomic_DNA"/>
</dbReference>
<keyword evidence="2" id="KW-1185">Reference proteome</keyword>
<dbReference type="RefSeq" id="WP_096919744.1">
    <property type="nucleotide sequence ID" value="NZ_CP029487.1"/>
</dbReference>
<proteinExistence type="predicted"/>
<dbReference type="KEGG" id="emt:CPZ25_004345"/>
<protein>
    <submittedName>
        <fullName evidence="1">Uncharacterized protein</fullName>
    </submittedName>
</protein>
<sequence>MKEILNRKIDQETIIVEEKTLELSEYADVRCALIQEKRELHVSVLHHEISKLKERLMTARDNESGALMDQIIHLKKLINEMRGDRDLFEVRAYWYVATDLCDYLGLRCRKDFLEKIALPGGVRMERVLCSDGKRHPAYLVNGDTLRLMGAASLRREAGRFCAIITGCYPPFVYLESLGSIDYAKDKTISILTEALEKQASTNGALHRNLAHLDKEISRLKHKEALFEDIRFIVEYGA</sequence>